<sequence length="133" mass="14576">DVGGHNTRKHKIKEPEVIDPPVLIEAQNKVVTSLAHQTMSFQTHESIHSTPVIPPPSVTSSLSPTEVVVGIVCGAPVSSHLGDFVKEQVQEKLVVEQPEEQPKGTIEVIDLELLKEIPKLEMVDVKIETYTAE</sequence>
<organism evidence="1 2">
    <name type="scientific">Taxus chinensis</name>
    <name type="common">Chinese yew</name>
    <name type="synonym">Taxus wallichiana var. chinensis</name>
    <dbReference type="NCBI Taxonomy" id="29808"/>
    <lineage>
        <taxon>Eukaryota</taxon>
        <taxon>Viridiplantae</taxon>
        <taxon>Streptophyta</taxon>
        <taxon>Embryophyta</taxon>
        <taxon>Tracheophyta</taxon>
        <taxon>Spermatophyta</taxon>
        <taxon>Pinopsida</taxon>
        <taxon>Pinidae</taxon>
        <taxon>Conifers II</taxon>
        <taxon>Cupressales</taxon>
        <taxon>Taxaceae</taxon>
        <taxon>Taxus</taxon>
    </lineage>
</organism>
<accession>A0AA38C540</accession>
<proteinExistence type="predicted"/>
<evidence type="ECO:0000313" key="1">
    <source>
        <dbReference type="EMBL" id="KAH9293600.1"/>
    </source>
</evidence>
<protein>
    <submittedName>
        <fullName evidence="1">Uncharacterized protein</fullName>
    </submittedName>
</protein>
<comment type="caution">
    <text evidence="1">The sequence shown here is derived from an EMBL/GenBank/DDBJ whole genome shotgun (WGS) entry which is preliminary data.</text>
</comment>
<name>A0AA38C540_TAXCH</name>
<gene>
    <name evidence="1" type="ORF">KI387_041195</name>
</gene>
<reference evidence="1 2" key="1">
    <citation type="journal article" date="2021" name="Nat. Plants">
        <title>The Taxus genome provides insights into paclitaxel biosynthesis.</title>
        <authorList>
            <person name="Xiong X."/>
            <person name="Gou J."/>
            <person name="Liao Q."/>
            <person name="Li Y."/>
            <person name="Zhou Q."/>
            <person name="Bi G."/>
            <person name="Li C."/>
            <person name="Du R."/>
            <person name="Wang X."/>
            <person name="Sun T."/>
            <person name="Guo L."/>
            <person name="Liang H."/>
            <person name="Lu P."/>
            <person name="Wu Y."/>
            <person name="Zhang Z."/>
            <person name="Ro D.K."/>
            <person name="Shang Y."/>
            <person name="Huang S."/>
            <person name="Yan J."/>
        </authorList>
    </citation>
    <scope>NUCLEOTIDE SEQUENCE [LARGE SCALE GENOMIC DNA]</scope>
    <source>
        <strain evidence="1">Ta-2019</strain>
    </source>
</reference>
<feature type="non-terminal residue" evidence="1">
    <location>
        <position position="133"/>
    </location>
</feature>
<dbReference type="EMBL" id="JAHRHJ020000943">
    <property type="protein sequence ID" value="KAH9293600.1"/>
    <property type="molecule type" value="Genomic_DNA"/>
</dbReference>
<keyword evidence="2" id="KW-1185">Reference proteome</keyword>
<dbReference type="AlphaFoldDB" id="A0AA38C540"/>
<evidence type="ECO:0000313" key="2">
    <source>
        <dbReference type="Proteomes" id="UP000824469"/>
    </source>
</evidence>
<feature type="non-terminal residue" evidence="1">
    <location>
        <position position="1"/>
    </location>
</feature>
<dbReference type="Proteomes" id="UP000824469">
    <property type="component" value="Unassembled WGS sequence"/>
</dbReference>